<gene>
    <name evidence="1" type="ORF">HNP25_003728</name>
</gene>
<dbReference type="InterPro" id="IPR057621">
    <property type="entry name" value="Khk_prokaryotic"/>
</dbReference>
<comment type="caution">
    <text evidence="1">The sequence shown here is derived from an EMBL/GenBank/DDBJ whole genome shotgun (WGS) entry which is preliminary data.</text>
</comment>
<name>A0A841ELM9_9BACT</name>
<organism evidence="1 2">
    <name type="scientific">Arcicella rosea</name>
    <dbReference type="NCBI Taxonomy" id="502909"/>
    <lineage>
        <taxon>Bacteria</taxon>
        <taxon>Pseudomonadati</taxon>
        <taxon>Bacteroidota</taxon>
        <taxon>Cytophagia</taxon>
        <taxon>Cytophagales</taxon>
        <taxon>Flectobacillaceae</taxon>
        <taxon>Arcicella</taxon>
    </lineage>
</organism>
<dbReference type="EMBL" id="JACHKT010000034">
    <property type="protein sequence ID" value="MBB6005057.1"/>
    <property type="molecule type" value="Genomic_DNA"/>
</dbReference>
<evidence type="ECO:0000313" key="2">
    <source>
        <dbReference type="Proteomes" id="UP000524404"/>
    </source>
</evidence>
<dbReference type="GO" id="GO:0003824">
    <property type="term" value="F:catalytic activity"/>
    <property type="evidence" value="ECO:0007669"/>
    <property type="project" value="UniProtKB-ARBA"/>
</dbReference>
<dbReference type="AlphaFoldDB" id="A0A841ELM9"/>
<dbReference type="Pfam" id="PF25270">
    <property type="entry name" value="Khk"/>
    <property type="match status" value="2"/>
</dbReference>
<sequence>MKKALPNLIKALEKHQSAGKSLKAIVGFDAYIDTVQKIIKTKEQNQTVYFETISEVATQLSELSGKNTKVQLRPLEVRMSGNAPILANSLGALSIKNVCIATMGYPVVNSVFEEIHRNCELISIASPAKINILEFNDGKLIFAEESTFEQLTWSYVAALAGIDNLSRWVYESSLLAFVNWANIKHSTDIWKGFLENIVVNLAPIEANASTKYFSRNKFQQPDDDVFGMRHKNFFFDLANISKRTKEEIIEVLELISKYAQYGRVSLSMNEDEARYIFELTNDHEEPDLTLVTQNLLSKYHIKQIFVHTSQDAFLVQKNHVYEVKGNRTIHKRISTGERDNFNAGICFGLMLDLLPEQTLALGMANYEAYASNGVSLELDELIKYLKGLVKEFNHEVISE</sequence>
<reference evidence="1 2" key="1">
    <citation type="submission" date="2020-08" db="EMBL/GenBank/DDBJ databases">
        <title>Functional genomics of gut bacteria from endangered species of beetles.</title>
        <authorList>
            <person name="Carlos-Shanley C."/>
        </authorList>
    </citation>
    <scope>NUCLEOTIDE SEQUENCE [LARGE SCALE GENOMIC DNA]</scope>
    <source>
        <strain evidence="1 2">S00070</strain>
    </source>
</reference>
<dbReference type="InterPro" id="IPR029056">
    <property type="entry name" value="Ribokinase-like"/>
</dbReference>
<dbReference type="SUPFAM" id="SSF53613">
    <property type="entry name" value="Ribokinase-like"/>
    <property type="match status" value="1"/>
</dbReference>
<dbReference type="RefSeq" id="WP_184136529.1">
    <property type="nucleotide sequence ID" value="NZ_JACHKT010000034.1"/>
</dbReference>
<dbReference type="Proteomes" id="UP000524404">
    <property type="component" value="Unassembled WGS sequence"/>
</dbReference>
<proteinExistence type="predicted"/>
<dbReference type="Gene3D" id="3.40.1190.20">
    <property type="match status" value="1"/>
</dbReference>
<evidence type="ECO:0000313" key="1">
    <source>
        <dbReference type="EMBL" id="MBB6005057.1"/>
    </source>
</evidence>
<keyword evidence="2" id="KW-1185">Reference proteome</keyword>
<accession>A0A841ELM9</accession>
<protein>
    <submittedName>
        <fullName evidence="1">Uncharacterized protein</fullName>
    </submittedName>
</protein>